<organism evidence="2 4">
    <name type="scientific">Treponema rectale</name>
    <dbReference type="NCBI Taxonomy" id="744512"/>
    <lineage>
        <taxon>Bacteria</taxon>
        <taxon>Pseudomonadati</taxon>
        <taxon>Spirochaetota</taxon>
        <taxon>Spirochaetia</taxon>
        <taxon>Spirochaetales</taxon>
        <taxon>Treponemataceae</taxon>
        <taxon>Treponema</taxon>
    </lineage>
</organism>
<accession>A0A840SDZ6</accession>
<gene>
    <name evidence="3" type="ORF">DYE49_05295</name>
    <name evidence="2" type="ORF">HNP77_000752</name>
</gene>
<dbReference type="RefSeq" id="WP_184651827.1">
    <property type="nucleotide sequence ID" value="NZ_JACHFR010000001.1"/>
</dbReference>
<name>A0A840SDZ6_9SPIR</name>
<dbReference type="EMBL" id="CP031517">
    <property type="protein sequence ID" value="QOS39900.1"/>
    <property type="molecule type" value="Genomic_DNA"/>
</dbReference>
<feature type="compositionally biased region" description="Basic and acidic residues" evidence="1">
    <location>
        <begin position="11"/>
        <end position="22"/>
    </location>
</feature>
<keyword evidence="4" id="KW-1185">Reference proteome</keyword>
<reference evidence="3 5" key="1">
    <citation type="submission" date="2018-08" db="EMBL/GenBank/DDBJ databases">
        <title>The first complete genome of Treponema rectale (CHPAT), a commensal spirochete of the bovine rectum.</title>
        <authorList>
            <person name="Staton G.J."/>
            <person name="Clegg S.R."/>
            <person name="Carter S.D."/>
            <person name="Radford A.D."/>
            <person name="Darby A."/>
            <person name="Hall N."/>
            <person name="Birtles R.J."/>
            <person name="Evans N.J."/>
        </authorList>
    </citation>
    <scope>NUCLEOTIDE SEQUENCE [LARGE SCALE GENOMIC DNA]</scope>
    <source>
        <strain evidence="3 5">CHPA</strain>
    </source>
</reference>
<dbReference type="Proteomes" id="UP000593591">
    <property type="component" value="Chromosome"/>
</dbReference>
<dbReference type="EMBL" id="JACHFR010000001">
    <property type="protein sequence ID" value="MBB5218408.1"/>
    <property type="molecule type" value="Genomic_DNA"/>
</dbReference>
<dbReference type="Proteomes" id="UP000578697">
    <property type="component" value="Unassembled WGS sequence"/>
</dbReference>
<dbReference type="KEGG" id="trc:DYE49_05295"/>
<feature type="compositionally biased region" description="Acidic residues" evidence="1">
    <location>
        <begin position="1"/>
        <end position="10"/>
    </location>
</feature>
<dbReference type="AlphaFoldDB" id="A0A840SDZ6"/>
<evidence type="ECO:0000313" key="2">
    <source>
        <dbReference type="EMBL" id="MBB5218408.1"/>
    </source>
</evidence>
<evidence type="ECO:0000313" key="3">
    <source>
        <dbReference type="EMBL" id="QOS39900.1"/>
    </source>
</evidence>
<proteinExistence type="predicted"/>
<sequence>MTLTEFDQEEYDRNRREEGKNEKAREIARNFLVMKVLTPEQIAQATGLKLNEVLNIKYTQE</sequence>
<feature type="region of interest" description="Disordered" evidence="1">
    <location>
        <begin position="1"/>
        <end position="22"/>
    </location>
</feature>
<protein>
    <submittedName>
        <fullName evidence="2">Uncharacterized protein</fullName>
    </submittedName>
</protein>
<evidence type="ECO:0000313" key="4">
    <source>
        <dbReference type="Proteomes" id="UP000578697"/>
    </source>
</evidence>
<evidence type="ECO:0000256" key="1">
    <source>
        <dbReference type="SAM" id="MobiDB-lite"/>
    </source>
</evidence>
<reference evidence="2 4" key="2">
    <citation type="submission" date="2020-08" db="EMBL/GenBank/DDBJ databases">
        <title>Genomic Encyclopedia of Type Strains, Phase IV (KMG-IV): sequencing the most valuable type-strain genomes for metagenomic binning, comparative biology and taxonomic classification.</title>
        <authorList>
            <person name="Goeker M."/>
        </authorList>
    </citation>
    <scope>NUCLEOTIDE SEQUENCE [LARGE SCALE GENOMIC DNA]</scope>
    <source>
        <strain evidence="2 4">DSM 103679</strain>
    </source>
</reference>
<evidence type="ECO:0000313" key="5">
    <source>
        <dbReference type="Proteomes" id="UP000593591"/>
    </source>
</evidence>